<evidence type="ECO:0000313" key="5">
    <source>
        <dbReference type="EMBL" id="KII72289.1"/>
    </source>
</evidence>
<dbReference type="PANTHER" id="PTHR12638">
    <property type="entry name" value="PROTEIN MAGO NASHI HOMOLOG"/>
    <property type="match status" value="1"/>
</dbReference>
<dbReference type="OMA" id="VQDVKCF"/>
<keyword evidence="6" id="KW-1185">Reference proteome</keyword>
<dbReference type="AlphaFoldDB" id="A0A0C2J382"/>
<reference evidence="5 6" key="1">
    <citation type="journal article" date="2014" name="Genome Biol. Evol.">
        <title>The genome of the myxosporean Thelohanellus kitauei shows adaptations to nutrient acquisition within its fish host.</title>
        <authorList>
            <person name="Yang Y."/>
            <person name="Xiong J."/>
            <person name="Zhou Z."/>
            <person name="Huo F."/>
            <person name="Miao W."/>
            <person name="Ran C."/>
            <person name="Liu Y."/>
            <person name="Zhang J."/>
            <person name="Feng J."/>
            <person name="Wang M."/>
            <person name="Wang M."/>
            <person name="Wang L."/>
            <person name="Yao B."/>
        </authorList>
    </citation>
    <scope>NUCLEOTIDE SEQUENCE [LARGE SCALE GENOMIC DNA]</scope>
    <source>
        <strain evidence="5">Wuqing</strain>
    </source>
</reference>
<evidence type="ECO:0000256" key="1">
    <source>
        <dbReference type="ARBA" id="ARBA00004123"/>
    </source>
</evidence>
<name>A0A0C2J382_THEKT</name>
<dbReference type="GO" id="GO:0051028">
    <property type="term" value="P:mRNA transport"/>
    <property type="evidence" value="ECO:0007669"/>
    <property type="project" value="UniProtKB-KW"/>
</dbReference>
<evidence type="ECO:0000256" key="3">
    <source>
        <dbReference type="ARBA" id="ARBA00022816"/>
    </source>
</evidence>
<dbReference type="Gene3D" id="3.30.1560.10">
    <property type="entry name" value="Mago nashi"/>
    <property type="match status" value="1"/>
</dbReference>
<evidence type="ECO:0000256" key="2">
    <source>
        <dbReference type="ARBA" id="ARBA00009270"/>
    </source>
</evidence>
<keyword evidence="3" id="KW-0509">mRNA transport</keyword>
<gene>
    <name evidence="5" type="ORF">RF11_14179</name>
</gene>
<organism evidence="5 6">
    <name type="scientific">Thelohanellus kitauei</name>
    <name type="common">Myxosporean</name>
    <dbReference type="NCBI Taxonomy" id="669202"/>
    <lineage>
        <taxon>Eukaryota</taxon>
        <taxon>Metazoa</taxon>
        <taxon>Cnidaria</taxon>
        <taxon>Myxozoa</taxon>
        <taxon>Myxosporea</taxon>
        <taxon>Bivalvulida</taxon>
        <taxon>Platysporina</taxon>
        <taxon>Myxobolidae</taxon>
        <taxon>Thelohanellus</taxon>
    </lineage>
</organism>
<keyword evidence="3" id="KW-0813">Transport</keyword>
<dbReference type="EMBL" id="JWZT01001309">
    <property type="protein sequence ID" value="KII72289.1"/>
    <property type="molecule type" value="Genomic_DNA"/>
</dbReference>
<dbReference type="GO" id="GO:0008380">
    <property type="term" value="P:RNA splicing"/>
    <property type="evidence" value="ECO:0007669"/>
    <property type="project" value="InterPro"/>
</dbReference>
<protein>
    <submittedName>
        <fullName evidence="5">Protein mago nashi</fullName>
    </submittedName>
</protein>
<dbReference type="InterPro" id="IPR036605">
    <property type="entry name" value="Mago_nashi_sf"/>
</dbReference>
<dbReference type="SUPFAM" id="SSF89817">
    <property type="entry name" value="Mago nashi protein"/>
    <property type="match status" value="1"/>
</dbReference>
<dbReference type="OrthoDB" id="6495301at2759"/>
<proteinExistence type="inferred from homology"/>
<evidence type="ECO:0000256" key="4">
    <source>
        <dbReference type="ARBA" id="ARBA00023242"/>
    </source>
</evidence>
<evidence type="ECO:0000313" key="6">
    <source>
        <dbReference type="Proteomes" id="UP000031668"/>
    </source>
</evidence>
<dbReference type="Pfam" id="PF02792">
    <property type="entry name" value="Mago_nashi"/>
    <property type="match status" value="1"/>
</dbReference>
<dbReference type="GO" id="GO:0035145">
    <property type="term" value="C:exon-exon junction complex"/>
    <property type="evidence" value="ECO:0007669"/>
    <property type="project" value="InterPro"/>
</dbReference>
<keyword evidence="4" id="KW-0539">Nucleus</keyword>
<dbReference type="InterPro" id="IPR004023">
    <property type="entry name" value="Mago_nashi"/>
</dbReference>
<dbReference type="PANTHER" id="PTHR12638:SF0">
    <property type="entry name" value="MAGO HOMOLOG, EXON JUNCTION COMPLEX SUBUNIT-RELATED"/>
    <property type="match status" value="1"/>
</dbReference>
<comment type="subcellular location">
    <subcellularLocation>
        <location evidence="1">Nucleus</location>
    </subcellularLocation>
</comment>
<comment type="caution">
    <text evidence="5">The sequence shown here is derived from an EMBL/GenBank/DDBJ whole genome shotgun (WGS) entry which is preliminary data.</text>
</comment>
<comment type="similarity">
    <text evidence="2">Belongs to the mago nashi family.</text>
</comment>
<dbReference type="Proteomes" id="UP000031668">
    <property type="component" value="Unassembled WGS sequence"/>
</dbReference>
<accession>A0A0C2J382</accession>
<sequence>MESDGIYLRYYVGHVGQFGHESLEFEFRPDGLLRYSNNTRYRREGRINKQVYVSKAVLNELKRIVQLSEVMKENDSHWPYPDRQGRQELEIVLGKEHISFSTTKIGTVSELDRTE</sequence>